<dbReference type="Proteomes" id="UP000076502">
    <property type="component" value="Unassembled WGS sequence"/>
</dbReference>
<proteinExistence type="predicted"/>
<protein>
    <submittedName>
        <fullName evidence="1">Uncharacterized protein</fullName>
    </submittedName>
</protein>
<name>A0A154PKJ6_DUFNO</name>
<evidence type="ECO:0000313" key="2">
    <source>
        <dbReference type="Proteomes" id="UP000076502"/>
    </source>
</evidence>
<dbReference type="Pfam" id="PF14958">
    <property type="entry name" value="PAAT-like"/>
    <property type="match status" value="1"/>
</dbReference>
<reference evidence="1 2" key="1">
    <citation type="submission" date="2015-07" db="EMBL/GenBank/DDBJ databases">
        <title>The genome of Dufourea novaeangliae.</title>
        <authorList>
            <person name="Pan H."/>
            <person name="Kapheim K."/>
        </authorList>
    </citation>
    <scope>NUCLEOTIDE SEQUENCE [LARGE SCALE GENOMIC DNA]</scope>
    <source>
        <strain evidence="1">0120121106</strain>
        <tissue evidence="1">Whole body</tissue>
    </source>
</reference>
<dbReference type="PANTHER" id="PTHR14787">
    <property type="entry name" value="C10ORF188 FAMILY MEMBER"/>
    <property type="match status" value="1"/>
</dbReference>
<dbReference type="InterPro" id="IPR028043">
    <property type="entry name" value="PAAT-like"/>
</dbReference>
<dbReference type="OrthoDB" id="7880149at2759"/>
<sequence>MELSNEQKVNNSLVLNKDFLQTLCNWKITNNKQFHDVFTTTTSSKEEEKTNIDDIVNLYTCISLQPTQSTNESCMLEIKLSNRQKISCIAIVSEAYVLEVFKESGEYKTTIFAELVDEFQDNSVYLAETKFIPPTSEASIKFTKTKSKDSVIWVYGIMLYLTEPTNESTSSPTDIFNPEIIKHFLSKLSFNNVDNNAAVGVQSCYKNILNSSKSRLIEEENKEDVAQCINDNAGLNMDIKMYIDNKFHDIEIKLMKRIDEMEQRTNEKLDSISKQLEIHFNSK</sequence>
<gene>
    <name evidence="1" type="ORF">WN55_03938</name>
</gene>
<dbReference type="AlphaFoldDB" id="A0A154PKJ6"/>
<dbReference type="OMA" id="FKQFGEY"/>
<evidence type="ECO:0000313" key="1">
    <source>
        <dbReference type="EMBL" id="KZC12401.1"/>
    </source>
</evidence>
<keyword evidence="2" id="KW-1185">Reference proteome</keyword>
<accession>A0A154PKJ6</accession>
<organism evidence="1 2">
    <name type="scientific">Dufourea novaeangliae</name>
    <name type="common">Sweat bee</name>
    <dbReference type="NCBI Taxonomy" id="178035"/>
    <lineage>
        <taxon>Eukaryota</taxon>
        <taxon>Metazoa</taxon>
        <taxon>Ecdysozoa</taxon>
        <taxon>Arthropoda</taxon>
        <taxon>Hexapoda</taxon>
        <taxon>Insecta</taxon>
        <taxon>Pterygota</taxon>
        <taxon>Neoptera</taxon>
        <taxon>Endopterygota</taxon>
        <taxon>Hymenoptera</taxon>
        <taxon>Apocrita</taxon>
        <taxon>Aculeata</taxon>
        <taxon>Apoidea</taxon>
        <taxon>Anthophila</taxon>
        <taxon>Halictidae</taxon>
        <taxon>Rophitinae</taxon>
        <taxon>Dufourea</taxon>
    </lineage>
</organism>
<dbReference type="PANTHER" id="PTHR14787:SF1">
    <property type="entry name" value="ATPASE PAAT"/>
    <property type="match status" value="1"/>
</dbReference>
<dbReference type="EMBL" id="KQ434948">
    <property type="protein sequence ID" value="KZC12401.1"/>
    <property type="molecule type" value="Genomic_DNA"/>
</dbReference>